<sequence length="933" mass="103284">MNKKFLSAILFGALMVSSTGTFVSCKDYDDDIDNINKELTDIKATIASLDAAIEAGKSISSYTAVANGYELTFTDGSKIIISNGKDGAQGEQGLQGIQGPAGPAGSSIVPKFKVDADSYWMVSVDEGGTYEYVLNEAGEKIKATGANASADDIADAVGNLIYVDEDGYINIGDYKTSFKYNATIPSMIYNEKDQTMKVTIDGREYTLLMEGSAFNGLQTIVYRKQATDDMNDIVYAYLLKYKDKDGNRDKDVLFASVPAKAEFKVYPETFSLSDAEFYFSDTYKTRAAVPALSYVEKSASLENGILSVSMRPQNMVSGTNYKTSLDVKMYNQYVSASDYFNVQVANVYSEDIHAYRIFPGQEIDPREITSTVKTANTWEVADKFNYTEQFNLNDSVNAAVVINQKVMPLAETNIEYTQSFKLIDQDMEITFDGQTINTRQGIFEVKDGILAVKEAYQSSAINEYAGVEVTTTVKSQVEGVDDYVFKNTIFVKAVRPEKEINYGTVDLIPNEGTLALDYATKTQIVSLNVRKFESEVGGRDVVAGDNYSWKNYLLPLYAYNEETKAYEQVSKTNGVAEMASNIDSDELTIADGDILLYYRNGGTNADKDSLFLMVGAKAKLPKTTLYVSPEAQVSGQTYKFSAWNGTFGKNKMPYAVWNNYDAKYFALTLTDVSVTRNFSATVKEEYKAQTIIGKWSADKTTYTLESNVFDDMYTVIPTDATLAFNLDAEKQNDYVKGLITAGTLTFEGNTVKFTAPVDAAKVKELKIDLYDGTVAKDNFYRTDTWKVQSPLKAFAGTANLGKFYDATLAKNTVIDFVTYAKTVLGADKKTSVWNSLVLKDYIDQNVVKYNVKDGKFDLLAAEQSLYRTATSSTGLTFSTKTEGWTIENGKLKCTIDPTGTIYEKVVTVTVAYKHDWGTTSFDFTIEVIRNAKP</sequence>
<evidence type="ECO:0000313" key="4">
    <source>
        <dbReference type="EMBL" id="KDS54983.1"/>
    </source>
</evidence>
<proteinExistence type="predicted"/>
<dbReference type="Pfam" id="PF16378">
    <property type="entry name" value="DUF4988"/>
    <property type="match status" value="1"/>
</dbReference>
<evidence type="ECO:0000259" key="3">
    <source>
        <dbReference type="Pfam" id="PF16378"/>
    </source>
</evidence>
<dbReference type="EMBL" id="JNHM01000018">
    <property type="protein sequence ID" value="KDS54983.1"/>
    <property type="molecule type" value="Genomic_DNA"/>
</dbReference>
<evidence type="ECO:0000256" key="1">
    <source>
        <dbReference type="SAM" id="Coils"/>
    </source>
</evidence>
<feature type="signal peptide" evidence="2">
    <location>
        <begin position="1"/>
        <end position="23"/>
    </location>
</feature>
<feature type="coiled-coil region" evidence="1">
    <location>
        <begin position="25"/>
        <end position="52"/>
    </location>
</feature>
<accession>A0A069SKF6</accession>
<feature type="domain" description="DUF4988" evidence="3">
    <location>
        <begin position="97"/>
        <end position="164"/>
    </location>
</feature>
<reference evidence="4 5" key="1">
    <citation type="submission" date="2014-04" db="EMBL/GenBank/DDBJ databases">
        <authorList>
            <person name="Sears C."/>
            <person name="Carroll K."/>
            <person name="Sack B.R."/>
            <person name="Qadri F."/>
            <person name="Myers L.L."/>
            <person name="Chung G.-T."/>
            <person name="Escheverria P."/>
            <person name="Fraser C.M."/>
            <person name="Sadzewicz L."/>
            <person name="Shefchek K.A."/>
            <person name="Tallon L."/>
            <person name="Das S.P."/>
            <person name="Daugherty S."/>
            <person name="Mongodin E.F."/>
        </authorList>
    </citation>
    <scope>NUCLEOTIDE SEQUENCE [LARGE SCALE GENOMIC DNA]</scope>
    <source>
        <strain evidence="4 5">3975 RP4</strain>
    </source>
</reference>
<feature type="chain" id="PRO_5001666696" description="DUF4988 domain-containing protein" evidence="2">
    <location>
        <begin position="24"/>
        <end position="933"/>
    </location>
</feature>
<protein>
    <recommendedName>
        <fullName evidence="3">DUF4988 domain-containing protein</fullName>
    </recommendedName>
</protein>
<comment type="caution">
    <text evidence="4">The sequence shown here is derived from an EMBL/GenBank/DDBJ whole genome shotgun (WGS) entry which is preliminary data.</text>
</comment>
<dbReference type="RefSeq" id="WP_032952653.1">
    <property type="nucleotide sequence ID" value="NZ_JNHM01000018.1"/>
</dbReference>
<name>A0A069SKF6_PHOVU</name>
<evidence type="ECO:0000313" key="5">
    <source>
        <dbReference type="Proteomes" id="UP000027661"/>
    </source>
</evidence>
<organism evidence="4 5">
    <name type="scientific">Phocaeicola vulgatus str. 3975 RP4</name>
    <dbReference type="NCBI Taxonomy" id="1339352"/>
    <lineage>
        <taxon>Bacteria</taxon>
        <taxon>Pseudomonadati</taxon>
        <taxon>Bacteroidota</taxon>
        <taxon>Bacteroidia</taxon>
        <taxon>Bacteroidales</taxon>
        <taxon>Bacteroidaceae</taxon>
        <taxon>Phocaeicola</taxon>
    </lineage>
</organism>
<evidence type="ECO:0000256" key="2">
    <source>
        <dbReference type="SAM" id="SignalP"/>
    </source>
</evidence>
<dbReference type="PATRIC" id="fig|1339352.3.peg.1371"/>
<dbReference type="AlphaFoldDB" id="A0A069SKF6"/>
<dbReference type="InterPro" id="IPR032149">
    <property type="entry name" value="DUF4988"/>
</dbReference>
<dbReference type="Proteomes" id="UP000027661">
    <property type="component" value="Unassembled WGS sequence"/>
</dbReference>
<gene>
    <name evidence="4" type="ORF">M099_1420</name>
</gene>
<keyword evidence="1" id="KW-0175">Coiled coil</keyword>
<dbReference type="Gene3D" id="1.20.5.320">
    <property type="entry name" value="6-Phosphogluconate Dehydrogenase, domain 3"/>
    <property type="match status" value="1"/>
</dbReference>
<dbReference type="PROSITE" id="PS51257">
    <property type="entry name" value="PROKAR_LIPOPROTEIN"/>
    <property type="match status" value="1"/>
</dbReference>
<keyword evidence="2" id="KW-0732">Signal</keyword>